<reference evidence="1 2" key="1">
    <citation type="submission" date="2020-08" db="EMBL/GenBank/DDBJ databases">
        <title>Genomic Encyclopedia of Type Strains, Phase IV (KMG-IV): sequencing the most valuable type-strain genomes for metagenomic binning, comparative biology and taxonomic classification.</title>
        <authorList>
            <person name="Goeker M."/>
        </authorList>
    </citation>
    <scope>NUCLEOTIDE SEQUENCE [LARGE SCALE GENOMIC DNA]</scope>
    <source>
        <strain evidence="1 2">DSM 22336</strain>
    </source>
</reference>
<name>A0A841LY51_9HYPH</name>
<proteinExistence type="predicted"/>
<protein>
    <submittedName>
        <fullName evidence="1">Acyl-CoA reductase-like NAD-dependent aldehyde dehydrogenase</fullName>
    </submittedName>
</protein>
<sequence>MRDADLPQAHELSDGAFVRPVLIVCANNMTRIAREEILVLL</sequence>
<dbReference type="RefSeq" id="WP_281383598.1">
    <property type="nucleotide sequence ID" value="NZ_JACIIU010000008.1"/>
</dbReference>
<dbReference type="AlphaFoldDB" id="A0A841LY51"/>
<dbReference type="Proteomes" id="UP000555393">
    <property type="component" value="Unassembled WGS sequence"/>
</dbReference>
<accession>A0A841LY51</accession>
<evidence type="ECO:0000313" key="1">
    <source>
        <dbReference type="EMBL" id="MBB6261437.1"/>
    </source>
</evidence>
<keyword evidence="2" id="KW-1185">Reference proteome</keyword>
<gene>
    <name evidence="1" type="ORF">FHS77_001992</name>
</gene>
<dbReference type="EMBL" id="JACIIU010000008">
    <property type="protein sequence ID" value="MBB6261437.1"/>
    <property type="molecule type" value="Genomic_DNA"/>
</dbReference>
<organism evidence="1 2">
    <name type="scientific">Paenochrobactrum gallinarii</name>
    <dbReference type="NCBI Taxonomy" id="643673"/>
    <lineage>
        <taxon>Bacteria</taxon>
        <taxon>Pseudomonadati</taxon>
        <taxon>Pseudomonadota</taxon>
        <taxon>Alphaproteobacteria</taxon>
        <taxon>Hyphomicrobiales</taxon>
        <taxon>Brucellaceae</taxon>
        <taxon>Paenochrobactrum</taxon>
    </lineage>
</organism>
<evidence type="ECO:0000313" key="2">
    <source>
        <dbReference type="Proteomes" id="UP000555393"/>
    </source>
</evidence>
<comment type="caution">
    <text evidence="1">The sequence shown here is derived from an EMBL/GenBank/DDBJ whole genome shotgun (WGS) entry which is preliminary data.</text>
</comment>